<protein>
    <submittedName>
        <fullName evidence="2">DUF6491 family protein</fullName>
    </submittedName>
</protein>
<accession>A0ABS7PL90</accession>
<evidence type="ECO:0000313" key="3">
    <source>
        <dbReference type="Proteomes" id="UP000706039"/>
    </source>
</evidence>
<dbReference type="RefSeq" id="WP_222989130.1">
    <property type="nucleotide sequence ID" value="NZ_JAINVV010000004.1"/>
</dbReference>
<dbReference type="InterPro" id="IPR045500">
    <property type="entry name" value="DUF6491"/>
</dbReference>
<gene>
    <name evidence="2" type="ORF">K7G82_06905</name>
</gene>
<proteinExistence type="predicted"/>
<name>A0ABS7PL90_9SPHN</name>
<organism evidence="2 3">
    <name type="scientific">Sphingomonas colocasiae</name>
    <dbReference type="NCBI Taxonomy" id="1848973"/>
    <lineage>
        <taxon>Bacteria</taxon>
        <taxon>Pseudomonadati</taxon>
        <taxon>Pseudomonadota</taxon>
        <taxon>Alphaproteobacteria</taxon>
        <taxon>Sphingomonadales</taxon>
        <taxon>Sphingomonadaceae</taxon>
        <taxon>Sphingomonas</taxon>
    </lineage>
</organism>
<evidence type="ECO:0000313" key="2">
    <source>
        <dbReference type="EMBL" id="MBY8822013.1"/>
    </source>
</evidence>
<reference evidence="2 3" key="1">
    <citation type="submission" date="2021-08" db="EMBL/GenBank/DDBJ databases">
        <authorList>
            <person name="Tuo L."/>
        </authorList>
    </citation>
    <scope>NUCLEOTIDE SEQUENCE [LARGE SCALE GENOMIC DNA]</scope>
    <source>
        <strain evidence="2 3">JCM 31229</strain>
    </source>
</reference>
<keyword evidence="1" id="KW-0732">Signal</keyword>
<keyword evidence="3" id="KW-1185">Reference proteome</keyword>
<feature type="chain" id="PRO_5045444630" evidence="1">
    <location>
        <begin position="19"/>
        <end position="119"/>
    </location>
</feature>
<dbReference type="Pfam" id="PF20101">
    <property type="entry name" value="DUF6491"/>
    <property type="match status" value="1"/>
</dbReference>
<sequence length="119" mass="13141">MKALLIAPLMLAAVPALAERTPTPIGQEAEIPFANRDGIQDYRALDDRGLYIRSITGEWYYARTMGRCARLRSANTIGFETPPGGTLDRTGALYAQGWRCQIDSLTRSEAPPRKAKRSS</sequence>
<comment type="caution">
    <text evidence="2">The sequence shown here is derived from an EMBL/GenBank/DDBJ whole genome shotgun (WGS) entry which is preliminary data.</text>
</comment>
<dbReference type="EMBL" id="JAINVV010000004">
    <property type="protein sequence ID" value="MBY8822013.1"/>
    <property type="molecule type" value="Genomic_DNA"/>
</dbReference>
<feature type="signal peptide" evidence="1">
    <location>
        <begin position="1"/>
        <end position="18"/>
    </location>
</feature>
<dbReference type="Proteomes" id="UP000706039">
    <property type="component" value="Unassembled WGS sequence"/>
</dbReference>
<evidence type="ECO:0000256" key="1">
    <source>
        <dbReference type="SAM" id="SignalP"/>
    </source>
</evidence>